<evidence type="ECO:0000256" key="1">
    <source>
        <dbReference type="ARBA" id="ARBA00006484"/>
    </source>
</evidence>
<feature type="domain" description="Ketoreductase" evidence="3">
    <location>
        <begin position="2"/>
        <end position="207"/>
    </location>
</feature>
<dbReference type="PROSITE" id="PS00061">
    <property type="entry name" value="ADH_SHORT"/>
    <property type="match status" value="1"/>
</dbReference>
<accession>A0A1M5W1S0</accession>
<dbReference type="SMART" id="SM00822">
    <property type="entry name" value="PKS_KR"/>
    <property type="match status" value="1"/>
</dbReference>
<dbReference type="OrthoDB" id="20590at2"/>
<evidence type="ECO:0000313" key="5">
    <source>
        <dbReference type="Proteomes" id="UP000184221"/>
    </source>
</evidence>
<keyword evidence="5" id="KW-1185">Reference proteome</keyword>
<evidence type="ECO:0000256" key="2">
    <source>
        <dbReference type="ARBA" id="ARBA00023002"/>
    </source>
</evidence>
<dbReference type="RefSeq" id="WP_072779040.1">
    <property type="nucleotide sequence ID" value="NZ_FQXC01000004.1"/>
</dbReference>
<dbReference type="PRINTS" id="PR00080">
    <property type="entry name" value="SDRFAMILY"/>
</dbReference>
<gene>
    <name evidence="4" type="ORF">SAMN05443551_3203</name>
</gene>
<organism evidence="4 5">
    <name type="scientific">Marivita hallyeonensis</name>
    <dbReference type="NCBI Taxonomy" id="996342"/>
    <lineage>
        <taxon>Bacteria</taxon>
        <taxon>Pseudomonadati</taxon>
        <taxon>Pseudomonadota</taxon>
        <taxon>Alphaproteobacteria</taxon>
        <taxon>Rhodobacterales</taxon>
        <taxon>Roseobacteraceae</taxon>
        <taxon>Marivita</taxon>
    </lineage>
</organism>
<name>A0A1M5W1S0_9RHOB</name>
<dbReference type="Pfam" id="PF13561">
    <property type="entry name" value="adh_short_C2"/>
    <property type="match status" value="1"/>
</dbReference>
<dbReference type="CDD" id="cd05233">
    <property type="entry name" value="SDR_c"/>
    <property type="match status" value="1"/>
</dbReference>
<reference evidence="4 5" key="1">
    <citation type="submission" date="2016-11" db="EMBL/GenBank/DDBJ databases">
        <authorList>
            <person name="Jaros S."/>
            <person name="Januszkiewicz K."/>
            <person name="Wedrychowicz H."/>
        </authorList>
    </citation>
    <scope>NUCLEOTIDE SEQUENCE [LARGE SCALE GENOMIC DNA]</scope>
    <source>
        <strain evidence="4 5">DSM 29431</strain>
    </source>
</reference>
<proteinExistence type="inferred from homology"/>
<dbReference type="GO" id="GO:0016614">
    <property type="term" value="F:oxidoreductase activity, acting on CH-OH group of donors"/>
    <property type="evidence" value="ECO:0007669"/>
    <property type="project" value="UniProtKB-ARBA"/>
</dbReference>
<sequence>MTTLLVTGGSAGIGAATARMGAARGYDHVVVTYSQDAKGADAILRDIEEAGATGHAIRADVRDAAALSALFDRIGDLPPAPLHLVNNAGVVTPTGSLADLTPDRVRAVFEVNVLGAFEVARLAVAYMQAHHGGHVVNISSAAARHGSPGQYVDYAATKGAIETFSVGIAHELAADGIRVNALRPGLIETEIHAKGGVPDRLEKIGHTPPLGRPGTADEVAEGILWLLSDAASYVTGTVLDVTGGR</sequence>
<comment type="similarity">
    <text evidence="1">Belongs to the short-chain dehydrogenases/reductases (SDR) family.</text>
</comment>
<dbReference type="STRING" id="996342.SAMN05443551_3203"/>
<dbReference type="FunFam" id="3.40.50.720:FF:000173">
    <property type="entry name" value="3-oxoacyl-[acyl-carrier protein] reductase"/>
    <property type="match status" value="1"/>
</dbReference>
<dbReference type="InterPro" id="IPR057326">
    <property type="entry name" value="KR_dom"/>
</dbReference>
<dbReference type="Gene3D" id="3.40.50.720">
    <property type="entry name" value="NAD(P)-binding Rossmann-like Domain"/>
    <property type="match status" value="1"/>
</dbReference>
<dbReference type="Proteomes" id="UP000184221">
    <property type="component" value="Unassembled WGS sequence"/>
</dbReference>
<dbReference type="AlphaFoldDB" id="A0A1M5W1S0"/>
<dbReference type="PANTHER" id="PTHR48107">
    <property type="entry name" value="NADPH-DEPENDENT ALDEHYDE REDUCTASE-LIKE PROTEIN, CHLOROPLASTIC-RELATED"/>
    <property type="match status" value="1"/>
</dbReference>
<dbReference type="PANTHER" id="PTHR48107:SF7">
    <property type="entry name" value="RE15974P"/>
    <property type="match status" value="1"/>
</dbReference>
<dbReference type="InterPro" id="IPR020904">
    <property type="entry name" value="Sc_DH/Rdtase_CS"/>
</dbReference>
<evidence type="ECO:0000313" key="4">
    <source>
        <dbReference type="EMBL" id="SHH81456.1"/>
    </source>
</evidence>
<keyword evidence="2" id="KW-0560">Oxidoreductase</keyword>
<dbReference type="PRINTS" id="PR00081">
    <property type="entry name" value="GDHRDH"/>
</dbReference>
<protein>
    <submittedName>
        <fullName evidence="4">NAD(P)-dependent dehydrogenase, short-chain alcohol dehydrogenase family</fullName>
    </submittedName>
</protein>
<evidence type="ECO:0000259" key="3">
    <source>
        <dbReference type="SMART" id="SM00822"/>
    </source>
</evidence>
<dbReference type="InterPro" id="IPR002347">
    <property type="entry name" value="SDR_fam"/>
</dbReference>
<dbReference type="InterPro" id="IPR036291">
    <property type="entry name" value="NAD(P)-bd_dom_sf"/>
</dbReference>
<dbReference type="EMBL" id="FQXC01000004">
    <property type="protein sequence ID" value="SHH81456.1"/>
    <property type="molecule type" value="Genomic_DNA"/>
</dbReference>
<dbReference type="SUPFAM" id="SSF51735">
    <property type="entry name" value="NAD(P)-binding Rossmann-fold domains"/>
    <property type="match status" value="1"/>
</dbReference>